<dbReference type="PANTHER" id="PTHR22916">
    <property type="entry name" value="GLYCOSYLTRANSFERASE"/>
    <property type="match status" value="1"/>
</dbReference>
<dbReference type="PANTHER" id="PTHR22916:SF3">
    <property type="entry name" value="UDP-GLCNAC:BETAGAL BETA-1,3-N-ACETYLGLUCOSAMINYLTRANSFERASE-LIKE PROTEIN 1"/>
    <property type="match status" value="1"/>
</dbReference>
<comment type="caution">
    <text evidence="2">The sequence shown here is derived from an EMBL/GenBank/DDBJ whole genome shotgun (WGS) entry which is preliminary data.</text>
</comment>
<dbReference type="RefSeq" id="WP_290359275.1">
    <property type="nucleotide sequence ID" value="NZ_JAUHHC010000003.1"/>
</dbReference>
<sequence length="307" mass="34021">MKDPVLVSIVTPVYNQAEFLGATIESVLAQDYPALEYIVIDDGSSDDSLAVAQRYADEYPGRVSVHTQANAGQAATLNRGWTMSRGLILAYLSSDDCLCPNAVSTLVKALEDNPSAAVAYCDFWLIDAKGARLREVRTENFDEQRLCVDLICQPGAGALFRRTVFEQVGGWQAGLRQVPDFEFWLRAVRVGRFVRVPECLSEYRIHEGQASFSVITFKRAEEIVGVMEAFWSVQSGATHGERAIARALAIASKHHAQSGRVSLALRRFLQALIRHPALALDGGIWRQLIVGFVRRSFYRIKGSTRLA</sequence>
<protein>
    <submittedName>
        <fullName evidence="2">Glycosyltransferase family 2 protein</fullName>
        <ecNumber evidence="2">2.4.-.-</ecNumber>
    </submittedName>
</protein>
<dbReference type="CDD" id="cd06433">
    <property type="entry name" value="GT_2_WfgS_like"/>
    <property type="match status" value="1"/>
</dbReference>
<dbReference type="SUPFAM" id="SSF53448">
    <property type="entry name" value="Nucleotide-diphospho-sugar transferases"/>
    <property type="match status" value="1"/>
</dbReference>
<name>A0ABT8DSJ8_9BURK</name>
<keyword evidence="3" id="KW-1185">Reference proteome</keyword>
<organism evidence="2 3">
    <name type="scientific">Roseateles violae</name>
    <dbReference type="NCBI Taxonomy" id="3058042"/>
    <lineage>
        <taxon>Bacteria</taxon>
        <taxon>Pseudomonadati</taxon>
        <taxon>Pseudomonadota</taxon>
        <taxon>Betaproteobacteria</taxon>
        <taxon>Burkholderiales</taxon>
        <taxon>Sphaerotilaceae</taxon>
        <taxon>Roseateles</taxon>
    </lineage>
</organism>
<keyword evidence="2" id="KW-0808">Transferase</keyword>
<feature type="domain" description="Glycosyltransferase 2-like" evidence="1">
    <location>
        <begin position="8"/>
        <end position="168"/>
    </location>
</feature>
<dbReference type="Pfam" id="PF00535">
    <property type="entry name" value="Glycos_transf_2"/>
    <property type="match status" value="1"/>
</dbReference>
<dbReference type="InterPro" id="IPR001173">
    <property type="entry name" value="Glyco_trans_2-like"/>
</dbReference>
<gene>
    <name evidence="2" type="ORF">QWJ38_11765</name>
</gene>
<evidence type="ECO:0000259" key="1">
    <source>
        <dbReference type="Pfam" id="PF00535"/>
    </source>
</evidence>
<dbReference type="Proteomes" id="UP001228044">
    <property type="component" value="Unassembled WGS sequence"/>
</dbReference>
<proteinExistence type="predicted"/>
<dbReference type="GO" id="GO:0016757">
    <property type="term" value="F:glycosyltransferase activity"/>
    <property type="evidence" value="ECO:0007669"/>
    <property type="project" value="UniProtKB-KW"/>
</dbReference>
<keyword evidence="2" id="KW-0328">Glycosyltransferase</keyword>
<dbReference type="EMBL" id="JAUHHC010000003">
    <property type="protein sequence ID" value="MDN3920958.1"/>
    <property type="molecule type" value="Genomic_DNA"/>
</dbReference>
<dbReference type="InterPro" id="IPR029044">
    <property type="entry name" value="Nucleotide-diphossugar_trans"/>
</dbReference>
<reference evidence="2 3" key="1">
    <citation type="submission" date="2023-06" db="EMBL/GenBank/DDBJ databases">
        <title>Pelomonas sp. PFR6 16S ribosomal RNA gene Genome sequencing and assembly.</title>
        <authorList>
            <person name="Woo H."/>
        </authorList>
    </citation>
    <scope>NUCLEOTIDE SEQUENCE [LARGE SCALE GENOMIC DNA]</scope>
    <source>
        <strain evidence="2 3">PFR6</strain>
    </source>
</reference>
<evidence type="ECO:0000313" key="3">
    <source>
        <dbReference type="Proteomes" id="UP001228044"/>
    </source>
</evidence>
<dbReference type="Gene3D" id="3.90.550.10">
    <property type="entry name" value="Spore Coat Polysaccharide Biosynthesis Protein SpsA, Chain A"/>
    <property type="match status" value="1"/>
</dbReference>
<dbReference type="EC" id="2.4.-.-" evidence="2"/>
<accession>A0ABT8DSJ8</accession>
<evidence type="ECO:0000313" key="2">
    <source>
        <dbReference type="EMBL" id="MDN3920958.1"/>
    </source>
</evidence>